<evidence type="ECO:0000256" key="1">
    <source>
        <dbReference type="SAM" id="MobiDB-lite"/>
    </source>
</evidence>
<feature type="compositionally biased region" description="Polar residues" evidence="1">
    <location>
        <begin position="18"/>
        <end position="29"/>
    </location>
</feature>
<dbReference type="GO" id="GO:0016973">
    <property type="term" value="P:poly(A)+ mRNA export from nucleus"/>
    <property type="evidence" value="ECO:0007669"/>
    <property type="project" value="TreeGrafter"/>
</dbReference>
<proteinExistence type="predicted"/>
<gene>
    <name evidence="4" type="primary">nxf4</name>
</gene>
<dbReference type="GeneID" id="108011285"/>
<evidence type="ECO:0000313" key="3">
    <source>
        <dbReference type="Proteomes" id="UP001652628"/>
    </source>
</evidence>
<dbReference type="GO" id="GO:0003723">
    <property type="term" value="F:RNA binding"/>
    <property type="evidence" value="ECO:0007669"/>
    <property type="project" value="TreeGrafter"/>
</dbReference>
<dbReference type="SUPFAM" id="SSF52058">
    <property type="entry name" value="L domain-like"/>
    <property type="match status" value="1"/>
</dbReference>
<feature type="compositionally biased region" description="Polar residues" evidence="1">
    <location>
        <begin position="1"/>
        <end position="11"/>
    </location>
</feature>
<dbReference type="InterPro" id="IPR032675">
    <property type="entry name" value="LRR_dom_sf"/>
</dbReference>
<dbReference type="InterPro" id="IPR030217">
    <property type="entry name" value="NXF_fam"/>
</dbReference>
<dbReference type="AlphaFoldDB" id="A0AB39ZB77"/>
<evidence type="ECO:0000313" key="4">
    <source>
        <dbReference type="RefSeq" id="XP_016931881.4"/>
    </source>
</evidence>
<organism evidence="3 4">
    <name type="scientific">Drosophila suzukii</name>
    <name type="common">Spotted-wing drosophila fruit fly</name>
    <dbReference type="NCBI Taxonomy" id="28584"/>
    <lineage>
        <taxon>Eukaryota</taxon>
        <taxon>Metazoa</taxon>
        <taxon>Ecdysozoa</taxon>
        <taxon>Arthropoda</taxon>
        <taxon>Hexapoda</taxon>
        <taxon>Insecta</taxon>
        <taxon>Pterygota</taxon>
        <taxon>Neoptera</taxon>
        <taxon>Endopterygota</taxon>
        <taxon>Diptera</taxon>
        <taxon>Brachycera</taxon>
        <taxon>Muscomorpha</taxon>
        <taxon>Ephydroidea</taxon>
        <taxon>Drosophilidae</taxon>
        <taxon>Drosophila</taxon>
        <taxon>Sophophora</taxon>
    </lineage>
</organism>
<dbReference type="Proteomes" id="UP001652628">
    <property type="component" value="Chromosome 3"/>
</dbReference>
<dbReference type="PANTHER" id="PTHR10662">
    <property type="entry name" value="NUCLEAR RNA EXPORT FACTOR"/>
    <property type="match status" value="1"/>
</dbReference>
<dbReference type="Gene3D" id="3.80.10.10">
    <property type="entry name" value="Ribonuclease Inhibitor"/>
    <property type="match status" value="1"/>
</dbReference>
<feature type="region of interest" description="Disordered" evidence="1">
    <location>
        <begin position="1"/>
        <end position="29"/>
    </location>
</feature>
<keyword evidence="3" id="KW-1185">Reference proteome</keyword>
<protein>
    <submittedName>
        <fullName evidence="4">Nuclear RNA export factor 1</fullName>
    </submittedName>
</protein>
<feature type="domain" description="NXF1/2/3/5-like leucine-rich repeat" evidence="2">
    <location>
        <begin position="144"/>
        <end position="258"/>
    </location>
</feature>
<dbReference type="InterPro" id="IPR057125">
    <property type="entry name" value="NXF1/2/3/5-like_LRR"/>
</dbReference>
<dbReference type="GO" id="GO:0005634">
    <property type="term" value="C:nucleus"/>
    <property type="evidence" value="ECO:0007669"/>
    <property type="project" value="TreeGrafter"/>
</dbReference>
<accession>A0AB39ZB77</accession>
<sequence length="278" mass="32871">MFSTPRQNSTEGPLCHSTPRSESYASQNESRPVANLPVSVYGWYRVLVFSSDRRESVNRVLRRLRRILNPMKLDPRYKHSGGEYDDLEDSGAQFTFYVDSYNVASALFRRGRLDNRVWLKVSDRMPSVRITSAFKLRLKRVIFERYDPEQRSLDLTLFHMDEAWRGEFCALAEQNCMSTAVGIMEQYLPQLEHLILDRNHLTTLWMFRQSERRFPWLQWVSLKNNDITNLEVLRGFQYLPLVALNLERNLLPPAYEGQVLSIWPRLQFLNDIPVMRYI</sequence>
<dbReference type="Pfam" id="PF24048">
    <property type="entry name" value="LRR_NXF1-5"/>
    <property type="match status" value="1"/>
</dbReference>
<dbReference type="PANTHER" id="PTHR10662:SF22">
    <property type="entry name" value="NUCLEAR RNA EXPORT FACTOR 1"/>
    <property type="match status" value="1"/>
</dbReference>
<reference evidence="4" key="1">
    <citation type="submission" date="2025-08" db="UniProtKB">
        <authorList>
            <consortium name="RefSeq"/>
        </authorList>
    </citation>
    <scope>IDENTIFICATION</scope>
</reference>
<evidence type="ECO:0000259" key="2">
    <source>
        <dbReference type="Pfam" id="PF24048"/>
    </source>
</evidence>
<name>A0AB39ZB77_DROSZ</name>
<dbReference type="RefSeq" id="XP_016931881.4">
    <property type="nucleotide sequence ID" value="XM_017076392.4"/>
</dbReference>